<comment type="caution">
    <text evidence="1">The sequence shown here is derived from an EMBL/GenBank/DDBJ whole genome shotgun (WGS) entry which is preliminary data.</text>
</comment>
<keyword evidence="2" id="KW-1185">Reference proteome</keyword>
<dbReference type="Proteomes" id="UP001144978">
    <property type="component" value="Unassembled WGS sequence"/>
</dbReference>
<evidence type="ECO:0000313" key="1">
    <source>
        <dbReference type="EMBL" id="KAJ2978959.1"/>
    </source>
</evidence>
<gene>
    <name evidence="1" type="ORF">NUW54_g11215</name>
</gene>
<proteinExistence type="predicted"/>
<dbReference type="EMBL" id="JANSHE010004299">
    <property type="protein sequence ID" value="KAJ2978959.1"/>
    <property type="molecule type" value="Genomic_DNA"/>
</dbReference>
<protein>
    <submittedName>
        <fullName evidence="1">Uncharacterized protein</fullName>
    </submittedName>
</protein>
<name>A0ACC1NIR2_9APHY</name>
<organism evidence="1 2">
    <name type="scientific">Trametes sanguinea</name>
    <dbReference type="NCBI Taxonomy" id="158606"/>
    <lineage>
        <taxon>Eukaryota</taxon>
        <taxon>Fungi</taxon>
        <taxon>Dikarya</taxon>
        <taxon>Basidiomycota</taxon>
        <taxon>Agaricomycotina</taxon>
        <taxon>Agaricomycetes</taxon>
        <taxon>Polyporales</taxon>
        <taxon>Polyporaceae</taxon>
        <taxon>Trametes</taxon>
    </lineage>
</organism>
<reference evidence="1" key="1">
    <citation type="submission" date="2022-08" db="EMBL/GenBank/DDBJ databases">
        <title>Genome Sequence of Pycnoporus sanguineus.</title>
        <authorList>
            <person name="Buettner E."/>
        </authorList>
    </citation>
    <scope>NUCLEOTIDE SEQUENCE</scope>
    <source>
        <strain evidence="1">CG-C14</strain>
    </source>
</reference>
<evidence type="ECO:0000313" key="2">
    <source>
        <dbReference type="Proteomes" id="UP001144978"/>
    </source>
</evidence>
<accession>A0ACC1NIR2</accession>
<sequence length="140" mass="15663">MRDGRCSDGRAVTDIAIVSLRDAQSPTQTTDEIVQAALWSWREEPDEEQETGGGGGGTDMPPWEYNVAIRQKWRRARREYRNEVVSASISERPYDMQSPELHTRVKLTLRVSFGSLLIGRRPDQLGPTSQSTSGMVVPST</sequence>